<protein>
    <recommendedName>
        <fullName evidence="2">Reverse transcriptase</fullName>
    </recommendedName>
</protein>
<evidence type="ECO:0000313" key="1">
    <source>
        <dbReference type="EMBL" id="JAT78808.1"/>
    </source>
</evidence>
<organism evidence="1">
    <name type="scientific">Ornithodoros brasiliensis</name>
    <name type="common">Mouro tick</name>
    <dbReference type="NCBI Taxonomy" id="888526"/>
    <lineage>
        <taxon>Eukaryota</taxon>
        <taxon>Metazoa</taxon>
        <taxon>Ecdysozoa</taxon>
        <taxon>Arthropoda</taxon>
        <taxon>Chelicerata</taxon>
        <taxon>Arachnida</taxon>
        <taxon>Acari</taxon>
        <taxon>Parasitiformes</taxon>
        <taxon>Ixodida</taxon>
        <taxon>Ixodoidea</taxon>
        <taxon>Argasidae</taxon>
        <taxon>Ornithodorinae</taxon>
        <taxon>Ornithodoros</taxon>
    </lineage>
</organism>
<reference evidence="1" key="1">
    <citation type="submission" date="2016-07" db="EMBL/GenBank/DDBJ databases">
        <title>Salivary Glands transcriptome analysis on engorged females of Ornithodoros brasiliensis (Acari:Argasidae).</title>
        <authorList>
            <person name="Simons S.M."/>
            <person name="Carvalho E."/>
            <person name="Junqueira-de-Azevedo I."/>
            <person name="Ho P.L."/>
            <person name="Giovanni D."/>
            <person name="Mendonca R."/>
            <person name="Onofrio V."/>
            <person name="Landulfo G."/>
            <person name="Ramirez D."/>
            <person name="Barros-Battesti D."/>
        </authorList>
    </citation>
    <scope>NUCLEOTIDE SEQUENCE</scope>
    <source>
        <strain evidence="1">Female</strain>
        <tissue evidence="1">Salivary gland</tissue>
    </source>
</reference>
<feature type="non-terminal residue" evidence="1">
    <location>
        <position position="1"/>
    </location>
</feature>
<dbReference type="EMBL" id="GETE01001051">
    <property type="protein sequence ID" value="JAT78808.1"/>
    <property type="molecule type" value="Transcribed_RNA"/>
</dbReference>
<name>A0A1D2AI25_ORNBR</name>
<sequence length="163" mass="18279">LTNNASVSQLCSQAGDRRSLLRNWAASSSVEQWRRDVPASTILGMVDATLSCRFPRSLPRVVKSLLHRLRLNVAFTPYYRHQLGCASSPLCLECGVPATVEHVLLTCANYTPERRTLERDLLRTDSGPLHLRLILRPWSNGNQNAVLRPFVKFLRSTGLIDAL</sequence>
<proteinExistence type="predicted"/>
<dbReference type="AlphaFoldDB" id="A0A1D2AI25"/>
<accession>A0A1D2AI25</accession>
<evidence type="ECO:0008006" key="2">
    <source>
        <dbReference type="Google" id="ProtNLM"/>
    </source>
</evidence>